<dbReference type="PANTHER" id="PTHR35561:SF1">
    <property type="entry name" value="RNA 2',3'-CYCLIC PHOSPHODIESTERASE"/>
    <property type="match status" value="1"/>
</dbReference>
<dbReference type="Gene3D" id="3.90.1140.10">
    <property type="entry name" value="Cyclic phosphodiesterase"/>
    <property type="match status" value="1"/>
</dbReference>
<feature type="active site" description="Proton donor" evidence="2">
    <location>
        <position position="24"/>
    </location>
</feature>
<dbReference type="GO" id="GO:0016874">
    <property type="term" value="F:ligase activity"/>
    <property type="evidence" value="ECO:0007669"/>
    <property type="project" value="UniProtKB-KW"/>
</dbReference>
<dbReference type="PANTHER" id="PTHR35561">
    <property type="entry name" value="RNA 2',3'-CYCLIC PHOSPHODIESTERASE"/>
    <property type="match status" value="1"/>
</dbReference>
<dbReference type="HAMAP" id="MF_01940">
    <property type="entry name" value="RNA_CPDase"/>
    <property type="match status" value="1"/>
</dbReference>
<evidence type="ECO:0000256" key="2">
    <source>
        <dbReference type="HAMAP-Rule" id="MF_01940"/>
    </source>
</evidence>
<comment type="similarity">
    <text evidence="2">Belongs to the 2H phosphoesterase superfamily. ThpR family.</text>
</comment>
<gene>
    <name evidence="4" type="ORF">Verru16b_00566</name>
</gene>
<comment type="function">
    <text evidence="2">Hydrolyzes RNA 2',3'-cyclic phosphodiester to an RNA 2'-phosphomonoester.</text>
</comment>
<dbReference type="NCBIfam" id="TIGR02258">
    <property type="entry name" value="2_5_ligase"/>
    <property type="match status" value="1"/>
</dbReference>
<protein>
    <recommendedName>
        <fullName evidence="2">RNA 2',3'-cyclic phosphodiesterase</fullName>
        <shortName evidence="2">RNA 2',3'-CPDase</shortName>
        <ecNumber evidence="2">3.1.4.58</ecNumber>
    </recommendedName>
</protein>
<sequence length="168" mass="18346">MRSELAAAATPLAGVRWTPAANLHLTMRFIGETDDAHMERYAAALARVRVESFLLPVGGVGVFPSRGPAKVLWAGAGSGHTRLYQLRKQVDEALLTVDTGLTLPGFHPHFTLGRIGEGSDRKELTRFLEKQADFEAPPFRVAEFHLLASELSAGRPPTYRPVESFPLA</sequence>
<proteinExistence type="inferred from homology"/>
<evidence type="ECO:0000313" key="5">
    <source>
        <dbReference type="Proteomes" id="UP000095228"/>
    </source>
</evidence>
<organism evidence="4 5">
    <name type="scientific">Lacunisphaera limnophila</name>
    <dbReference type="NCBI Taxonomy" id="1838286"/>
    <lineage>
        <taxon>Bacteria</taxon>
        <taxon>Pseudomonadati</taxon>
        <taxon>Verrucomicrobiota</taxon>
        <taxon>Opitutia</taxon>
        <taxon>Opitutales</taxon>
        <taxon>Opitutaceae</taxon>
        <taxon>Lacunisphaera</taxon>
    </lineage>
</organism>
<feature type="short sequence motif" description="HXTX 1" evidence="2">
    <location>
        <begin position="24"/>
        <end position="27"/>
    </location>
</feature>
<dbReference type="EMBL" id="CP016094">
    <property type="protein sequence ID" value="AOS43521.1"/>
    <property type="molecule type" value="Genomic_DNA"/>
</dbReference>
<evidence type="ECO:0000313" key="4">
    <source>
        <dbReference type="EMBL" id="AOS43521.1"/>
    </source>
</evidence>
<dbReference type="AlphaFoldDB" id="A0A1D8ARJ4"/>
<dbReference type="InterPro" id="IPR004175">
    <property type="entry name" value="RNA_CPDase"/>
</dbReference>
<dbReference type="GO" id="GO:0004113">
    <property type="term" value="F:2',3'-cyclic-nucleotide 3'-phosphodiesterase activity"/>
    <property type="evidence" value="ECO:0007669"/>
    <property type="project" value="InterPro"/>
</dbReference>
<evidence type="ECO:0000256" key="1">
    <source>
        <dbReference type="ARBA" id="ARBA00022801"/>
    </source>
</evidence>
<feature type="domain" description="Phosphoesterase HXTX" evidence="3">
    <location>
        <begin position="10"/>
        <end position="73"/>
    </location>
</feature>
<reference evidence="4 5" key="1">
    <citation type="submission" date="2016-06" db="EMBL/GenBank/DDBJ databases">
        <title>Three novel species with peptidoglycan cell walls form the new genus Lacunisphaera gen. nov. in the family Opitutaceae of the verrucomicrobial subdivision 4.</title>
        <authorList>
            <person name="Rast P."/>
            <person name="Gloeckner I."/>
            <person name="Jogler M."/>
            <person name="Boedeker C."/>
            <person name="Jeske O."/>
            <person name="Wiegand S."/>
            <person name="Reinhardt R."/>
            <person name="Schumann P."/>
            <person name="Rohde M."/>
            <person name="Spring S."/>
            <person name="Gloeckner F.O."/>
            <person name="Jogler C."/>
        </authorList>
    </citation>
    <scope>NUCLEOTIDE SEQUENCE [LARGE SCALE GENOMIC DNA]</scope>
    <source>
        <strain evidence="4 5">IG16b</strain>
    </source>
</reference>
<dbReference type="Proteomes" id="UP000095228">
    <property type="component" value="Chromosome"/>
</dbReference>
<dbReference type="STRING" id="1838286.Verru16b_00566"/>
<evidence type="ECO:0000259" key="3">
    <source>
        <dbReference type="Pfam" id="PF02834"/>
    </source>
</evidence>
<dbReference type="InterPro" id="IPR009097">
    <property type="entry name" value="Cyclic_Pdiesterase"/>
</dbReference>
<accession>A0A1D8ARJ4</accession>
<dbReference type="InterPro" id="IPR014051">
    <property type="entry name" value="Phosphoesterase_HXTX"/>
</dbReference>
<keyword evidence="5" id="KW-1185">Reference proteome</keyword>
<feature type="domain" description="Phosphoesterase HXTX" evidence="3">
    <location>
        <begin position="81"/>
        <end position="156"/>
    </location>
</feature>
<dbReference type="KEGG" id="obg:Verru16b_00566"/>
<keyword evidence="4" id="KW-0436">Ligase</keyword>
<comment type="catalytic activity">
    <reaction evidence="2">
        <text>a 3'-end 2',3'-cyclophospho-ribonucleotide-RNA + H2O = a 3'-end 2'-phospho-ribonucleotide-RNA + H(+)</text>
        <dbReference type="Rhea" id="RHEA:11828"/>
        <dbReference type="Rhea" id="RHEA-COMP:10464"/>
        <dbReference type="Rhea" id="RHEA-COMP:17353"/>
        <dbReference type="ChEBI" id="CHEBI:15377"/>
        <dbReference type="ChEBI" id="CHEBI:15378"/>
        <dbReference type="ChEBI" id="CHEBI:83064"/>
        <dbReference type="ChEBI" id="CHEBI:173113"/>
        <dbReference type="EC" id="3.1.4.58"/>
    </reaction>
</comment>
<dbReference type="SUPFAM" id="SSF55144">
    <property type="entry name" value="LigT-like"/>
    <property type="match status" value="1"/>
</dbReference>
<keyword evidence="1 2" id="KW-0378">Hydrolase</keyword>
<dbReference type="Pfam" id="PF02834">
    <property type="entry name" value="LigT_PEase"/>
    <property type="match status" value="2"/>
</dbReference>
<feature type="short sequence motif" description="HXTX 2" evidence="2">
    <location>
        <begin position="109"/>
        <end position="112"/>
    </location>
</feature>
<dbReference type="GO" id="GO:0008664">
    <property type="term" value="F:RNA 2',3'-cyclic 3'-phosphodiesterase activity"/>
    <property type="evidence" value="ECO:0007669"/>
    <property type="project" value="UniProtKB-EC"/>
</dbReference>
<dbReference type="EC" id="3.1.4.58" evidence="2"/>
<feature type="active site" description="Proton acceptor" evidence="2">
    <location>
        <position position="109"/>
    </location>
</feature>
<name>A0A1D8ARJ4_9BACT</name>